<evidence type="ECO:0000313" key="4">
    <source>
        <dbReference type="Proteomes" id="UP001526430"/>
    </source>
</evidence>
<accession>A0ABT3P0R8</accession>
<reference evidence="3 4" key="1">
    <citation type="submission" date="2022-10" db="EMBL/GenBank/DDBJ databases">
        <title>Roseococcus glaciei nov., sp. nov., isolated from glacier.</title>
        <authorList>
            <person name="Liu Q."/>
            <person name="Xin Y.-H."/>
        </authorList>
    </citation>
    <scope>NUCLEOTIDE SEQUENCE [LARGE SCALE GENOMIC DNA]</scope>
    <source>
        <strain evidence="3 4">MDT2-1-1</strain>
    </source>
</reference>
<dbReference type="Proteomes" id="UP001526430">
    <property type="component" value="Unassembled WGS sequence"/>
</dbReference>
<feature type="compositionally biased region" description="Basic and acidic residues" evidence="1">
    <location>
        <begin position="215"/>
        <end position="224"/>
    </location>
</feature>
<name>A0ABT3P0R8_9PROT</name>
<evidence type="ECO:0000256" key="1">
    <source>
        <dbReference type="SAM" id="MobiDB-lite"/>
    </source>
</evidence>
<protein>
    <submittedName>
        <fullName evidence="3">Biotin/lipoate--protein ligase family protein</fullName>
    </submittedName>
</protein>
<sequence length="224" mass="24257">MQVEGLPPLPSVFSPLRLREAGDAMARAIALAPTRGAGTLCWVGSAQRAEAAVVLEPDRPLGLARIAFLTGCNALADAVCAIAPPELPVRWRWPGTLTVNDGVVGEMRMALPPDAAEGEIPAWLVLGFELRLRWPASVIPGERPGETSFFEEGFDELDPAIVTELFARHLMANMDEWEARGLRRVSDKYLARLEDGQGTKRGIDPATGALVLEQDGQRETRALP</sequence>
<dbReference type="Pfam" id="PF16917">
    <property type="entry name" value="BPL_LplA_LipB_2"/>
    <property type="match status" value="1"/>
</dbReference>
<dbReference type="Gene3D" id="3.30.930.10">
    <property type="entry name" value="Bira Bifunctional Protein, Domain 2"/>
    <property type="match status" value="1"/>
</dbReference>
<dbReference type="GO" id="GO:0016874">
    <property type="term" value="F:ligase activity"/>
    <property type="evidence" value="ECO:0007669"/>
    <property type="project" value="UniProtKB-KW"/>
</dbReference>
<organism evidence="3 4">
    <name type="scientific">Sabulicella glaciei</name>
    <dbReference type="NCBI Taxonomy" id="2984948"/>
    <lineage>
        <taxon>Bacteria</taxon>
        <taxon>Pseudomonadati</taxon>
        <taxon>Pseudomonadota</taxon>
        <taxon>Alphaproteobacteria</taxon>
        <taxon>Acetobacterales</taxon>
        <taxon>Acetobacteraceae</taxon>
        <taxon>Sabulicella</taxon>
    </lineage>
</organism>
<gene>
    <name evidence="3" type="ORF">OF850_20385</name>
</gene>
<feature type="region of interest" description="Disordered" evidence="1">
    <location>
        <begin position="197"/>
        <end position="224"/>
    </location>
</feature>
<keyword evidence="4" id="KW-1185">Reference proteome</keyword>
<feature type="domain" description="BPL/LPL catalytic" evidence="2">
    <location>
        <begin position="9"/>
        <end position="190"/>
    </location>
</feature>
<evidence type="ECO:0000259" key="2">
    <source>
        <dbReference type="Pfam" id="PF16917"/>
    </source>
</evidence>
<dbReference type="InterPro" id="IPR045864">
    <property type="entry name" value="aa-tRNA-synth_II/BPL/LPL"/>
</dbReference>
<proteinExistence type="predicted"/>
<keyword evidence="3" id="KW-0436">Ligase</keyword>
<dbReference type="SUPFAM" id="SSF55681">
    <property type="entry name" value="Class II aaRS and biotin synthetases"/>
    <property type="match status" value="1"/>
</dbReference>
<dbReference type="EMBL" id="JAPFQI010000024">
    <property type="protein sequence ID" value="MCW8087965.1"/>
    <property type="molecule type" value="Genomic_DNA"/>
</dbReference>
<comment type="caution">
    <text evidence="3">The sequence shown here is derived from an EMBL/GenBank/DDBJ whole genome shotgun (WGS) entry which is preliminary data.</text>
</comment>
<evidence type="ECO:0000313" key="3">
    <source>
        <dbReference type="EMBL" id="MCW8087965.1"/>
    </source>
</evidence>
<dbReference type="RefSeq" id="WP_301592167.1">
    <property type="nucleotide sequence ID" value="NZ_JAPFQI010000024.1"/>
</dbReference>
<dbReference type="InterPro" id="IPR004143">
    <property type="entry name" value="BPL_LPL_catalytic"/>
</dbReference>